<feature type="transmembrane region" description="Helical" evidence="10">
    <location>
        <begin position="412"/>
        <end position="430"/>
    </location>
</feature>
<keyword evidence="10 11" id="KW-0813">Transport</keyword>
<dbReference type="GO" id="GO:0071555">
    <property type="term" value="P:cell wall organization"/>
    <property type="evidence" value="ECO:0007669"/>
    <property type="project" value="UniProtKB-UniRule"/>
</dbReference>
<dbReference type="UniPathway" id="UPA00219"/>
<keyword evidence="10 11" id="KW-0961">Cell wall biogenesis/degradation</keyword>
<dbReference type="PIRSF" id="PIRSF002869">
    <property type="entry name" value="MviN"/>
    <property type="match status" value="1"/>
</dbReference>
<reference evidence="13" key="1">
    <citation type="journal article" date="2001" name="J. Bacteriol.">
        <title>glnD and mviN are genes of an essential operon in Sinorhizobium meliloti.</title>
        <authorList>
            <person name="Rudnick P.A."/>
            <person name="Arcondeguy T."/>
            <person name="Kennedy C.K."/>
            <person name="Kahn D."/>
        </authorList>
    </citation>
    <scope>NUCLEOTIDE SEQUENCE</scope>
</reference>
<feature type="transmembrane region" description="Helical" evidence="10">
    <location>
        <begin position="90"/>
        <end position="114"/>
    </location>
</feature>
<keyword evidence="5 10" id="KW-0573">Peptidoglycan synthesis</keyword>
<dbReference type="GO" id="GO:0005886">
    <property type="term" value="C:plasma membrane"/>
    <property type="evidence" value="ECO:0007669"/>
    <property type="project" value="UniProtKB-SubCell"/>
</dbReference>
<feature type="transmembrane region" description="Helical" evidence="10">
    <location>
        <begin position="317"/>
        <end position="338"/>
    </location>
</feature>
<feature type="transmembrane region" description="Helical" evidence="10">
    <location>
        <begin position="478"/>
        <end position="503"/>
    </location>
</feature>
<evidence type="ECO:0000256" key="2">
    <source>
        <dbReference type="ARBA" id="ARBA00022475"/>
    </source>
</evidence>
<dbReference type="NCBIfam" id="TIGR01695">
    <property type="entry name" value="murJ_mviN"/>
    <property type="match status" value="1"/>
</dbReference>
<evidence type="ECO:0000256" key="11">
    <source>
        <dbReference type="PIRNR" id="PIRNR002869"/>
    </source>
</evidence>
<dbReference type="AlphaFoldDB" id="A0A8B6X1H9"/>
<comment type="function">
    <text evidence="8 10 11">Involved in peptidoglycan biosynthesis. Transports lipid-linked peptidoglycan precursors from the inner to the outer leaflet of the cytoplasmic membrane.</text>
</comment>
<feature type="transmembrane region" description="Helical" evidence="10">
    <location>
        <begin position="278"/>
        <end position="296"/>
    </location>
</feature>
<comment type="subcellular location">
    <subcellularLocation>
        <location evidence="10">Cell inner membrane</location>
        <topology evidence="10">Multi-pass membrane protein</topology>
    </subcellularLocation>
    <subcellularLocation>
        <location evidence="1">Cell membrane</location>
        <topology evidence="1">Multi-pass membrane protein</topology>
    </subcellularLocation>
</comment>
<protein>
    <recommendedName>
        <fullName evidence="10">Probable lipid II flippase MurJ</fullName>
    </recommendedName>
</protein>
<keyword evidence="2 10" id="KW-1003">Cell membrane</keyword>
<dbReference type="RefSeq" id="WP_028310252.1">
    <property type="nucleotide sequence ID" value="NZ_AXWS01000007.1"/>
</dbReference>
<feature type="transmembrane region" description="Helical" evidence="10">
    <location>
        <begin position="134"/>
        <end position="154"/>
    </location>
</feature>
<dbReference type="GO" id="GO:0015648">
    <property type="term" value="F:lipid-linked peptidoglycan transporter activity"/>
    <property type="evidence" value="ECO:0007669"/>
    <property type="project" value="UniProtKB-UniRule"/>
</dbReference>
<evidence type="ECO:0000256" key="7">
    <source>
        <dbReference type="ARBA" id="ARBA00023136"/>
    </source>
</evidence>
<dbReference type="HAMAP" id="MF_02078">
    <property type="entry name" value="MurJ_MviN"/>
    <property type="match status" value="1"/>
</dbReference>
<dbReference type="GO" id="GO:0008360">
    <property type="term" value="P:regulation of cell shape"/>
    <property type="evidence" value="ECO:0007669"/>
    <property type="project" value="UniProtKB-UniRule"/>
</dbReference>
<dbReference type="Proteomes" id="UP000675920">
    <property type="component" value="Unplaced"/>
</dbReference>
<evidence type="ECO:0000313" key="12">
    <source>
        <dbReference type="Proteomes" id="UP000675920"/>
    </source>
</evidence>
<feature type="transmembrane region" description="Helical" evidence="10">
    <location>
        <begin position="240"/>
        <end position="258"/>
    </location>
</feature>
<dbReference type="PANTHER" id="PTHR47019">
    <property type="entry name" value="LIPID II FLIPPASE MURJ"/>
    <property type="match status" value="1"/>
</dbReference>
<feature type="transmembrane region" description="Helical" evidence="10">
    <location>
        <begin position="161"/>
        <end position="179"/>
    </location>
</feature>
<dbReference type="OrthoDB" id="9816572at2"/>
<reference evidence="13" key="2">
    <citation type="submission" date="2025-08" db="UniProtKB">
        <authorList>
            <consortium name="RefSeq"/>
        </authorList>
    </citation>
    <scope>IDENTIFICATION</scope>
</reference>
<dbReference type="Pfam" id="PF03023">
    <property type="entry name" value="MurJ"/>
    <property type="match status" value="1"/>
</dbReference>
<evidence type="ECO:0000256" key="8">
    <source>
        <dbReference type="ARBA" id="ARBA00060041"/>
    </source>
</evidence>
<evidence type="ECO:0000256" key="10">
    <source>
        <dbReference type="HAMAP-Rule" id="MF_02078"/>
    </source>
</evidence>
<feature type="transmembrane region" description="Helical" evidence="10">
    <location>
        <begin position="358"/>
        <end position="375"/>
    </location>
</feature>
<organism evidence="12 13">
    <name type="scientific">Derxia gummosa DSM 723</name>
    <dbReference type="NCBI Taxonomy" id="1121388"/>
    <lineage>
        <taxon>Bacteria</taxon>
        <taxon>Pseudomonadati</taxon>
        <taxon>Pseudomonadota</taxon>
        <taxon>Betaproteobacteria</taxon>
        <taxon>Burkholderiales</taxon>
        <taxon>Alcaligenaceae</taxon>
        <taxon>Derxia</taxon>
    </lineage>
</organism>
<comment type="similarity">
    <text evidence="9 10 11">Belongs to the MurJ/MviN family.</text>
</comment>
<evidence type="ECO:0000256" key="1">
    <source>
        <dbReference type="ARBA" id="ARBA00004651"/>
    </source>
</evidence>
<evidence type="ECO:0000256" key="4">
    <source>
        <dbReference type="ARBA" id="ARBA00022960"/>
    </source>
</evidence>
<keyword evidence="6 10" id="KW-1133">Transmembrane helix</keyword>
<dbReference type="GO" id="GO:0009252">
    <property type="term" value="P:peptidoglycan biosynthetic process"/>
    <property type="evidence" value="ECO:0007669"/>
    <property type="project" value="UniProtKB-UniRule"/>
</dbReference>
<dbReference type="CDD" id="cd13123">
    <property type="entry name" value="MATE_MurJ_like"/>
    <property type="match status" value="1"/>
</dbReference>
<dbReference type="PANTHER" id="PTHR47019:SF1">
    <property type="entry name" value="LIPID II FLIPPASE MURJ"/>
    <property type="match status" value="1"/>
</dbReference>
<evidence type="ECO:0000256" key="3">
    <source>
        <dbReference type="ARBA" id="ARBA00022692"/>
    </source>
</evidence>
<evidence type="ECO:0000256" key="9">
    <source>
        <dbReference type="ARBA" id="ARBA00061532"/>
    </source>
</evidence>
<dbReference type="PRINTS" id="PR01806">
    <property type="entry name" value="VIRFACTRMVIN"/>
</dbReference>
<evidence type="ECO:0000256" key="5">
    <source>
        <dbReference type="ARBA" id="ARBA00022984"/>
    </source>
</evidence>
<accession>A0A8B6X1H9</accession>
<dbReference type="GO" id="GO:0034204">
    <property type="term" value="P:lipid translocation"/>
    <property type="evidence" value="ECO:0007669"/>
    <property type="project" value="TreeGrafter"/>
</dbReference>
<dbReference type="InterPro" id="IPR051050">
    <property type="entry name" value="Lipid_II_flippase_MurJ/MviN"/>
</dbReference>
<sequence>MNLLKTLATVSGLTLLSRISGLVRDLLTARLFGASLMTDAFFLAFSLPNLLRRLFAEGAFSQAFVPILGEYKGRKSEDETRSLIDDVATILAWVLLAVTALGVLAAPVLIWIVAPGFSADPPKFATAVSLLRIMFPYIGFISLVALAGGILNTWARFSVPAFTPVLLNLSFIVSMVVFARGDDPSIEVLGWAVLGGGVLQLAFQVPALMKIGMLPRIRVDLRAAWADAGVRRVLKQMGPAVLGVSVAQVSLVINRVFQSFLGTGSISWLFYADRLMEFPTGMLGVALGTILLPYLSRANAAERHDDYNALLDWGLRIACLLALPAAVALMVLALPLIATMFHHGRFGAEDVVMSAGALRAYAVGLPGLILVKVLAPGFYARQDLRTPVRIALLVLLATQAMNVAFIGPLKHAGLALAIGLGACINASLLFRGLRRRGIYTPLPGWGGFAWRIAVALVMLGGTLWLAASSFDWLADGHAWLRVAVLAGVVSGGIAVYGLTLLVLGFRPKDFKRRV</sequence>
<evidence type="ECO:0000256" key="6">
    <source>
        <dbReference type="ARBA" id="ARBA00022989"/>
    </source>
</evidence>
<feature type="transmembrane region" description="Helical" evidence="10">
    <location>
        <begin position="387"/>
        <end position="406"/>
    </location>
</feature>
<feature type="transmembrane region" description="Helical" evidence="10">
    <location>
        <begin position="191"/>
        <end position="209"/>
    </location>
</feature>
<proteinExistence type="inferred from homology"/>
<comment type="pathway">
    <text evidence="10">Cell wall biogenesis; peptidoglycan biosynthesis.</text>
</comment>
<name>A0A8B6X1H9_9BURK</name>
<keyword evidence="4 10" id="KW-0133">Cell shape</keyword>
<keyword evidence="10" id="KW-0997">Cell inner membrane</keyword>
<keyword evidence="3 10" id="KW-0812">Transmembrane</keyword>
<evidence type="ECO:0000313" key="13">
    <source>
        <dbReference type="RefSeq" id="WP_028310252.1"/>
    </source>
</evidence>
<gene>
    <name evidence="10 13" type="primary">murJ</name>
</gene>
<dbReference type="InterPro" id="IPR004268">
    <property type="entry name" value="MurJ"/>
</dbReference>
<keyword evidence="12" id="KW-1185">Reference proteome</keyword>
<keyword evidence="7 10" id="KW-0472">Membrane</keyword>
<feature type="transmembrane region" description="Helical" evidence="10">
    <location>
        <begin position="442"/>
        <end position="466"/>
    </location>
</feature>